<proteinExistence type="predicted"/>
<dbReference type="GeneID" id="64408808"/>
<evidence type="ECO:0000313" key="1">
    <source>
        <dbReference type="EMBL" id="AVO23673.1"/>
    </source>
</evidence>
<dbReference type="EMBL" id="MG944227">
    <property type="protein sequence ID" value="AVO23673.1"/>
    <property type="molecule type" value="Genomic_DNA"/>
</dbReference>
<dbReference type="KEGG" id="vg:64408808"/>
<keyword evidence="2" id="KW-1185">Reference proteome</keyword>
<sequence>MPNIPISQIVSINPQVVSAGGTQGTLDGLLLTQATGFPVTQPQVYFSAADVGAAFGLTSDEYNAATVYFAGILGGGQQPASLTIGRYASAATSAAVFGAPLTLTLAQLQTLSGTLIVTTDTQRTSSTINLSGATSFANAASLMTAGFTTPNFAITYDAQRRRFVLSTTATGTTASVSAVTGTLADGVGLSTASGAYVEGSGLAADTATSALDRLAASSSTWAIFTTAWAANLSDRTAFAQWTSDQVFRRIYAAWDQDAAGLSVNNVSSFGNIVKTTPYSNTIPVYGSLANAMIVLAWGASTNLQIAEGRTTLALRSPVSSAGVRVDNLANASALLSNGYTYLGKYASATNTYTVTYNGAIGGQFLWADTALGWIALRRNLQQALFETLLAYRSLPYNADGYNALYQGAQDVISQFVTAGVIRSGVALSASQRAQIDQAAGVPISGDVVDKGWYLQVIDPITTTVRTDRGSPTVNFWYCDGGSIQRVVVSATTVI</sequence>
<protein>
    <recommendedName>
        <fullName evidence="3">Tail sheath protein</fullName>
    </recommendedName>
</protein>
<organism evidence="1 2">
    <name type="scientific">Xanthomonas phage XPP1</name>
    <dbReference type="NCBI Taxonomy" id="2099853"/>
    <lineage>
        <taxon>Viruses</taxon>
        <taxon>Duplodnaviria</taxon>
        <taxon>Heunggongvirae</taxon>
        <taxon>Uroviricota</taxon>
        <taxon>Caudoviricetes</taxon>
        <taxon>Kantovirinae</taxon>
        <taxon>Tsukubavirus</taxon>
        <taxon>Tsukubavirus XPP1</taxon>
    </lineage>
</organism>
<dbReference type="Pfam" id="PF11863">
    <property type="entry name" value="DUF3383"/>
    <property type="match status" value="1"/>
</dbReference>
<accession>A0A3S7HCF4</accession>
<dbReference type="Proteomes" id="UP000289438">
    <property type="component" value="Segment"/>
</dbReference>
<name>A0A3S7HCF4_9CAUD</name>
<evidence type="ECO:0000313" key="2">
    <source>
        <dbReference type="Proteomes" id="UP000289438"/>
    </source>
</evidence>
<dbReference type="InterPro" id="IPR021808">
    <property type="entry name" value="DUF3383"/>
</dbReference>
<reference evidence="1 2" key="1">
    <citation type="submission" date="2018-02" db="EMBL/GenBank/DDBJ databases">
        <title>Isolation, characterization and comparative genomics of Xanthomonas oryzae pv. oryzae bacteriophages.</title>
        <authorList>
            <person name="Varga I."/>
            <person name="Molnar J."/>
            <person name="Gazdag A."/>
            <person name="Szucs D."/>
            <person name="Doffkay Z."/>
            <person name="Valappil S.K."/>
            <person name="Papp S."/>
            <person name="Pinter R."/>
            <person name="Vera Cruz C.M."/>
            <person name="Ricardo O."/>
            <person name="Vizi T."/>
            <person name="Schneider G."/>
            <person name="Rakhely G."/>
            <person name="Kovacs T."/>
        </authorList>
    </citation>
    <scope>NUCLEOTIDE SEQUENCE [LARGE SCALE GENOMIC DNA]</scope>
</reference>
<dbReference type="RefSeq" id="YP_010052439.1">
    <property type="nucleotide sequence ID" value="NC_054458.1"/>
</dbReference>
<evidence type="ECO:0008006" key="3">
    <source>
        <dbReference type="Google" id="ProtNLM"/>
    </source>
</evidence>